<sequence>MDLNMMAVPSNSDSEDESEINNLVGSSNPSIPDSYFKCHDSIRDSSCLPNLRNSSHLNHEAVSLNLTLHSNASKPIDDGSDPGTELATQPPQVPRIQRLFSCNYCRRKFYSSQALGGHQNAHKRERTMAKRAMKMGVFSHRYASLLSLPIHSHHGFGAMGLEAHALTHQSLGPPPPCLYENNIHGFEHGGVPFFPEEDVGELPWPGSFRPHDDSNNLLSETEKSLPTHFAAMAAPVRSSSSPIPDLTLRL</sequence>
<keyword evidence="2" id="KW-0479">Metal-binding</keyword>
<feature type="region of interest" description="Disordered" evidence="7">
    <location>
        <begin position="1"/>
        <end position="21"/>
    </location>
</feature>
<evidence type="ECO:0000313" key="10">
    <source>
        <dbReference type="Proteomes" id="UP000594263"/>
    </source>
</evidence>
<dbReference type="GO" id="GO:0005634">
    <property type="term" value="C:nucleus"/>
    <property type="evidence" value="ECO:0007669"/>
    <property type="project" value="UniProtKB-SubCell"/>
</dbReference>
<evidence type="ECO:0000256" key="6">
    <source>
        <dbReference type="PROSITE-ProRule" id="PRU00042"/>
    </source>
</evidence>
<name>A0A7N0VC77_KALFE</name>
<evidence type="ECO:0000256" key="2">
    <source>
        <dbReference type="ARBA" id="ARBA00022723"/>
    </source>
</evidence>
<dbReference type="GO" id="GO:0008270">
    <property type="term" value="F:zinc ion binding"/>
    <property type="evidence" value="ECO:0007669"/>
    <property type="project" value="UniProtKB-KW"/>
</dbReference>
<evidence type="ECO:0000259" key="8">
    <source>
        <dbReference type="PROSITE" id="PS50157"/>
    </source>
</evidence>
<evidence type="ECO:0000256" key="3">
    <source>
        <dbReference type="ARBA" id="ARBA00022771"/>
    </source>
</evidence>
<organism evidence="9 10">
    <name type="scientific">Kalanchoe fedtschenkoi</name>
    <name type="common">Lavender scallops</name>
    <name type="synonym">South American air plant</name>
    <dbReference type="NCBI Taxonomy" id="63787"/>
    <lineage>
        <taxon>Eukaryota</taxon>
        <taxon>Viridiplantae</taxon>
        <taxon>Streptophyta</taxon>
        <taxon>Embryophyta</taxon>
        <taxon>Tracheophyta</taxon>
        <taxon>Spermatophyta</taxon>
        <taxon>Magnoliopsida</taxon>
        <taxon>eudicotyledons</taxon>
        <taxon>Gunneridae</taxon>
        <taxon>Pentapetalae</taxon>
        <taxon>Saxifragales</taxon>
        <taxon>Crassulaceae</taxon>
        <taxon>Kalanchoe</taxon>
    </lineage>
</organism>
<feature type="domain" description="C2H2-type" evidence="8">
    <location>
        <begin position="100"/>
        <end position="127"/>
    </location>
</feature>
<comment type="subcellular location">
    <subcellularLocation>
        <location evidence="1">Nucleus</location>
    </subcellularLocation>
</comment>
<keyword evidence="5" id="KW-0539">Nucleus</keyword>
<dbReference type="FunFam" id="3.30.160.60:FF:001366">
    <property type="entry name" value="Zinc finger protein 2"/>
    <property type="match status" value="1"/>
</dbReference>
<feature type="region of interest" description="Disordered" evidence="7">
    <location>
        <begin position="72"/>
        <end position="92"/>
    </location>
</feature>
<dbReference type="OMA" id="GGHTHEN"/>
<dbReference type="AlphaFoldDB" id="A0A7N0VC77"/>
<keyword evidence="3 6" id="KW-0863">Zinc-finger</keyword>
<dbReference type="EnsemblPlants" id="Kaladp0457s0021.1.v1.1">
    <property type="protein sequence ID" value="Kaladp0457s0021.1.v1.1.CDS.1"/>
    <property type="gene ID" value="Kaladp0457s0021.v1.1"/>
</dbReference>
<dbReference type="PROSITE" id="PS00028">
    <property type="entry name" value="ZINC_FINGER_C2H2_1"/>
    <property type="match status" value="1"/>
</dbReference>
<evidence type="ECO:0000256" key="4">
    <source>
        <dbReference type="ARBA" id="ARBA00022833"/>
    </source>
</evidence>
<dbReference type="InterPro" id="IPR036236">
    <property type="entry name" value="Znf_C2H2_sf"/>
</dbReference>
<dbReference type="SUPFAM" id="SSF57667">
    <property type="entry name" value="beta-beta-alpha zinc fingers"/>
    <property type="match status" value="1"/>
</dbReference>
<evidence type="ECO:0000256" key="1">
    <source>
        <dbReference type="ARBA" id="ARBA00004123"/>
    </source>
</evidence>
<evidence type="ECO:0000256" key="7">
    <source>
        <dbReference type="SAM" id="MobiDB-lite"/>
    </source>
</evidence>
<protein>
    <recommendedName>
        <fullName evidence="8">C2H2-type domain-containing protein</fullName>
    </recommendedName>
</protein>
<dbReference type="Gramene" id="Kaladp0457s0021.1.v1.1">
    <property type="protein sequence ID" value="Kaladp0457s0021.1.v1.1.CDS.1"/>
    <property type="gene ID" value="Kaladp0457s0021.v1.1"/>
</dbReference>
<evidence type="ECO:0000313" key="9">
    <source>
        <dbReference type="EnsemblPlants" id="Kaladp0457s0021.1.v1.1.CDS.1"/>
    </source>
</evidence>
<keyword evidence="4" id="KW-0862">Zinc</keyword>
<keyword evidence="10" id="KW-1185">Reference proteome</keyword>
<dbReference type="Gene3D" id="3.30.160.60">
    <property type="entry name" value="Classic Zinc Finger"/>
    <property type="match status" value="1"/>
</dbReference>
<dbReference type="PROSITE" id="PS50157">
    <property type="entry name" value="ZINC_FINGER_C2H2_2"/>
    <property type="match status" value="1"/>
</dbReference>
<dbReference type="InterPro" id="IPR053266">
    <property type="entry name" value="Zinc_finger_protein_7"/>
</dbReference>
<accession>A0A7N0VC77</accession>
<proteinExistence type="predicted"/>
<dbReference type="PANTHER" id="PTHR47593:SF8">
    <property type="entry name" value="OS12G0581900 PROTEIN"/>
    <property type="match status" value="1"/>
</dbReference>
<reference evidence="9" key="1">
    <citation type="submission" date="2021-01" db="UniProtKB">
        <authorList>
            <consortium name="EnsemblPlants"/>
        </authorList>
    </citation>
    <scope>IDENTIFICATION</scope>
</reference>
<dbReference type="Proteomes" id="UP000594263">
    <property type="component" value="Unplaced"/>
</dbReference>
<dbReference type="InterPro" id="IPR013087">
    <property type="entry name" value="Znf_C2H2_type"/>
</dbReference>
<dbReference type="PANTHER" id="PTHR47593">
    <property type="entry name" value="ZINC FINGER PROTEIN 4-LIKE"/>
    <property type="match status" value="1"/>
</dbReference>
<evidence type="ECO:0000256" key="5">
    <source>
        <dbReference type="ARBA" id="ARBA00023242"/>
    </source>
</evidence>